<name>A0ABR2WE02_9FUNG</name>
<reference evidence="2 3" key="1">
    <citation type="submission" date="2023-04" db="EMBL/GenBank/DDBJ databases">
        <title>Genome of Basidiobolus ranarum AG-B5.</title>
        <authorList>
            <person name="Stajich J.E."/>
            <person name="Carter-House D."/>
            <person name="Gryganskyi A."/>
        </authorList>
    </citation>
    <scope>NUCLEOTIDE SEQUENCE [LARGE SCALE GENOMIC DNA]</scope>
    <source>
        <strain evidence="2 3">AG-B5</strain>
    </source>
</reference>
<dbReference type="EMBL" id="JASJQH010003202">
    <property type="protein sequence ID" value="KAK9759733.1"/>
    <property type="molecule type" value="Genomic_DNA"/>
</dbReference>
<keyword evidence="3" id="KW-1185">Reference proteome</keyword>
<evidence type="ECO:0000256" key="1">
    <source>
        <dbReference type="SAM" id="MobiDB-lite"/>
    </source>
</evidence>
<accession>A0ABR2WE02</accession>
<feature type="compositionally biased region" description="Basic and acidic residues" evidence="1">
    <location>
        <begin position="268"/>
        <end position="285"/>
    </location>
</feature>
<dbReference type="Proteomes" id="UP001479436">
    <property type="component" value="Unassembled WGS sequence"/>
</dbReference>
<gene>
    <name evidence="2" type="ORF">K7432_016966</name>
</gene>
<feature type="region of interest" description="Disordered" evidence="1">
    <location>
        <begin position="267"/>
        <end position="294"/>
    </location>
</feature>
<proteinExistence type="predicted"/>
<comment type="caution">
    <text evidence="2">The sequence shown here is derived from an EMBL/GenBank/DDBJ whole genome shotgun (WGS) entry which is preliminary data.</text>
</comment>
<evidence type="ECO:0000313" key="2">
    <source>
        <dbReference type="EMBL" id="KAK9759733.1"/>
    </source>
</evidence>
<evidence type="ECO:0000313" key="3">
    <source>
        <dbReference type="Proteomes" id="UP001479436"/>
    </source>
</evidence>
<sequence length="330" mass="38036">MLCGEELRDCINNSLQYDVRDIEEFYTKTKATKLSITLDLDHHLNVAYSSSDLVAEIMAAWLSMPETQHHLKKYLLRKLNSKVLKSLPEEYFARKITKQFETPLHPGSYKIKELREYVTKGWQYLTGTTRPCFANPKKRPKNVPKQIPWKDPFSMSISKLRLVSQWLSYTIDGIMAKSISIDRFRDKRVYVSLKPDMIKGIKMVKKADDFKLMSKGRTDSRLKVAPASTKELHATIDHEITRNDGPRRVSCDVIRWNNSYPAFGSHNISHDKGGGSGRGFRDFRPRSKSNIETGNLERVHGKDVNTHNEPYQPFRTLSFASKSLKPNIQT</sequence>
<feature type="non-terminal residue" evidence="2">
    <location>
        <position position="330"/>
    </location>
</feature>
<protein>
    <submittedName>
        <fullName evidence="2">Uncharacterized protein</fullName>
    </submittedName>
</protein>
<organism evidence="2 3">
    <name type="scientific">Basidiobolus ranarum</name>
    <dbReference type="NCBI Taxonomy" id="34480"/>
    <lineage>
        <taxon>Eukaryota</taxon>
        <taxon>Fungi</taxon>
        <taxon>Fungi incertae sedis</taxon>
        <taxon>Zoopagomycota</taxon>
        <taxon>Entomophthoromycotina</taxon>
        <taxon>Basidiobolomycetes</taxon>
        <taxon>Basidiobolales</taxon>
        <taxon>Basidiobolaceae</taxon>
        <taxon>Basidiobolus</taxon>
    </lineage>
</organism>